<organism evidence="2">
    <name type="scientific">mine drainage metagenome</name>
    <dbReference type="NCBI Taxonomy" id="410659"/>
    <lineage>
        <taxon>unclassified sequences</taxon>
        <taxon>metagenomes</taxon>
        <taxon>ecological metagenomes</taxon>
    </lineage>
</organism>
<protein>
    <submittedName>
        <fullName evidence="2">Uncharacterized protein</fullName>
    </submittedName>
</protein>
<name>T1D5J0_9ZZZZ</name>
<evidence type="ECO:0000313" key="2">
    <source>
        <dbReference type="EMBL" id="EQD77550.1"/>
    </source>
</evidence>
<feature type="compositionally biased region" description="Polar residues" evidence="1">
    <location>
        <begin position="37"/>
        <end position="47"/>
    </location>
</feature>
<sequence length="92" mass="9677">MPTLNWIGKDAVVTHHQDVPYRLLEPVAELSCLPSPTGANSARSRANGSRADERPNETREGWGGAGGEGSESADNPNGNLIVQGDNLLALKA</sequence>
<reference evidence="2" key="1">
    <citation type="submission" date="2013-08" db="EMBL/GenBank/DDBJ databases">
        <authorList>
            <person name="Mendez C."/>
            <person name="Richter M."/>
            <person name="Ferrer M."/>
            <person name="Sanchez J."/>
        </authorList>
    </citation>
    <scope>NUCLEOTIDE SEQUENCE</scope>
</reference>
<reference evidence="2" key="2">
    <citation type="journal article" date="2014" name="ISME J.">
        <title>Microbial stratification in low pH oxic and suboxic macroscopic growths along an acid mine drainage.</title>
        <authorList>
            <person name="Mendez-Garcia C."/>
            <person name="Mesa V."/>
            <person name="Sprenger R.R."/>
            <person name="Richter M."/>
            <person name="Diez M.S."/>
            <person name="Solano J."/>
            <person name="Bargiela R."/>
            <person name="Golyshina O.V."/>
            <person name="Manteca A."/>
            <person name="Ramos J.L."/>
            <person name="Gallego J.R."/>
            <person name="Llorente I."/>
            <person name="Martins Dos Santos V.A."/>
            <person name="Jensen O.N."/>
            <person name="Pelaez A.I."/>
            <person name="Sanchez J."/>
            <person name="Ferrer M."/>
        </authorList>
    </citation>
    <scope>NUCLEOTIDE SEQUENCE</scope>
</reference>
<dbReference type="EMBL" id="AUZX01002140">
    <property type="protein sequence ID" value="EQD77550.1"/>
    <property type="molecule type" value="Genomic_DNA"/>
</dbReference>
<evidence type="ECO:0000256" key="1">
    <source>
        <dbReference type="SAM" id="MobiDB-lite"/>
    </source>
</evidence>
<dbReference type="AlphaFoldDB" id="T1D5J0"/>
<accession>T1D5J0</accession>
<comment type="caution">
    <text evidence="2">The sequence shown here is derived from an EMBL/GenBank/DDBJ whole genome shotgun (WGS) entry which is preliminary data.</text>
</comment>
<proteinExistence type="predicted"/>
<feature type="non-terminal residue" evidence="2">
    <location>
        <position position="92"/>
    </location>
</feature>
<feature type="region of interest" description="Disordered" evidence="1">
    <location>
        <begin position="32"/>
        <end position="92"/>
    </location>
</feature>
<gene>
    <name evidence="2" type="ORF">B1A_02906</name>
</gene>
<feature type="compositionally biased region" description="Basic and acidic residues" evidence="1">
    <location>
        <begin position="50"/>
        <end position="60"/>
    </location>
</feature>